<dbReference type="OrthoDB" id="9811523at2"/>
<accession>A0A1P9X0I7</accession>
<sequence length="222" mass="25746">MLLPPADLHPEAQKVVDLYNEIRWPDSKPLAYYRDLPTSNRLCYETLSWSNYRILLNLFEQDTSQYVMPSLKRPDELDIYVAYQLSTGRYGAKRGSIDWLLRLHDGTYVGVLHLYEISLEIWDGKRMPCMVGYAIAEPFRRQGYAEEALKHLLGQLPVQFLLYEARAEPLQTNAASCSLLKKTGFSFLRNFKNYWGQAALYHIQVTSVLPDVSFEELDNLIE</sequence>
<dbReference type="PANTHER" id="PTHR43792">
    <property type="entry name" value="GNAT FAMILY, PUTATIVE (AFU_ORTHOLOGUE AFUA_3G00765)-RELATED-RELATED"/>
    <property type="match status" value="1"/>
</dbReference>
<name>A0A1P9X0I7_9BACT</name>
<evidence type="ECO:0000313" key="3">
    <source>
        <dbReference type="Proteomes" id="UP000187941"/>
    </source>
</evidence>
<dbReference type="RefSeq" id="WP_077132613.1">
    <property type="nucleotide sequence ID" value="NZ_CP014263.1"/>
</dbReference>
<protein>
    <recommendedName>
        <fullName evidence="1">N-acetyltransferase domain-containing protein</fullName>
    </recommendedName>
</protein>
<keyword evidence="3" id="KW-1185">Reference proteome</keyword>
<dbReference type="Proteomes" id="UP000187941">
    <property type="component" value="Chromosome"/>
</dbReference>
<evidence type="ECO:0000313" key="2">
    <source>
        <dbReference type="EMBL" id="AQG81150.1"/>
    </source>
</evidence>
<evidence type="ECO:0000259" key="1">
    <source>
        <dbReference type="PROSITE" id="PS51186"/>
    </source>
</evidence>
<dbReference type="SUPFAM" id="SSF55729">
    <property type="entry name" value="Acyl-CoA N-acyltransferases (Nat)"/>
    <property type="match status" value="1"/>
</dbReference>
<dbReference type="InterPro" id="IPR051531">
    <property type="entry name" value="N-acetyltransferase"/>
</dbReference>
<feature type="domain" description="N-acetyltransferase" evidence="1">
    <location>
        <begin position="42"/>
        <end position="206"/>
    </location>
</feature>
<dbReference type="InterPro" id="IPR000182">
    <property type="entry name" value="GNAT_dom"/>
</dbReference>
<reference evidence="2 3" key="1">
    <citation type="submission" date="2016-01" db="EMBL/GenBank/DDBJ databases">
        <authorList>
            <person name="Oliw E.H."/>
        </authorList>
    </citation>
    <scope>NUCLEOTIDE SEQUENCE [LARGE SCALE GENOMIC DNA]</scope>
    <source>
        <strain evidence="2 3">DY10</strain>
    </source>
</reference>
<dbReference type="InterPro" id="IPR016181">
    <property type="entry name" value="Acyl_CoA_acyltransferase"/>
</dbReference>
<organism evidence="2 3">
    <name type="scientific">Spirosoma montaniterrae</name>
    <dbReference type="NCBI Taxonomy" id="1178516"/>
    <lineage>
        <taxon>Bacteria</taxon>
        <taxon>Pseudomonadati</taxon>
        <taxon>Bacteroidota</taxon>
        <taxon>Cytophagia</taxon>
        <taxon>Cytophagales</taxon>
        <taxon>Cytophagaceae</taxon>
        <taxon>Spirosoma</taxon>
    </lineage>
</organism>
<dbReference type="Pfam" id="PF13302">
    <property type="entry name" value="Acetyltransf_3"/>
    <property type="match status" value="1"/>
</dbReference>
<dbReference type="GO" id="GO:0016747">
    <property type="term" value="F:acyltransferase activity, transferring groups other than amino-acyl groups"/>
    <property type="evidence" value="ECO:0007669"/>
    <property type="project" value="InterPro"/>
</dbReference>
<dbReference type="STRING" id="1178516.AWR27_18585"/>
<dbReference type="Gene3D" id="3.40.630.30">
    <property type="match status" value="1"/>
</dbReference>
<proteinExistence type="predicted"/>
<gene>
    <name evidence="2" type="ORF">AWR27_18585</name>
</gene>
<dbReference type="KEGG" id="smon:AWR27_18585"/>
<dbReference type="EMBL" id="CP014263">
    <property type="protein sequence ID" value="AQG81150.1"/>
    <property type="molecule type" value="Genomic_DNA"/>
</dbReference>
<dbReference type="AlphaFoldDB" id="A0A1P9X0I7"/>
<dbReference type="PROSITE" id="PS51186">
    <property type="entry name" value="GNAT"/>
    <property type="match status" value="1"/>
</dbReference>